<gene>
    <name evidence="3" type="ORF">ATL51_0416</name>
</gene>
<comment type="caution">
    <text evidence="3">The sequence shown here is derived from an EMBL/GenBank/DDBJ whole genome shotgun (WGS) entry which is preliminary data.</text>
</comment>
<protein>
    <submittedName>
        <fullName evidence="3">NAD(P)-dependent dehydrogenase (Short-subunit alcohol dehydrogenase family)</fullName>
    </submittedName>
</protein>
<dbReference type="PANTHER" id="PTHR43943">
    <property type="entry name" value="DEHYDROGENASE/REDUCTASE (SDR FAMILY) MEMBER 4"/>
    <property type="match status" value="1"/>
</dbReference>
<dbReference type="InterPro" id="IPR002347">
    <property type="entry name" value="SDR_fam"/>
</dbReference>
<evidence type="ECO:0000313" key="4">
    <source>
        <dbReference type="Proteomes" id="UP000232453"/>
    </source>
</evidence>
<accession>A0AA44ZME3</accession>
<reference evidence="3 4" key="1">
    <citation type="submission" date="2017-11" db="EMBL/GenBank/DDBJ databases">
        <title>Sequencing the genomes of 1000 actinobacteria strains.</title>
        <authorList>
            <person name="Klenk H.-P."/>
        </authorList>
    </citation>
    <scope>NUCLEOTIDE SEQUENCE [LARGE SCALE GENOMIC DNA]</scope>
    <source>
        <strain evidence="3 4">DSM 44104</strain>
    </source>
</reference>
<evidence type="ECO:0000256" key="1">
    <source>
        <dbReference type="ARBA" id="ARBA00006484"/>
    </source>
</evidence>
<dbReference type="InterPro" id="IPR036291">
    <property type="entry name" value="NAD(P)-bd_dom_sf"/>
</dbReference>
<dbReference type="EMBL" id="PHUJ01000003">
    <property type="protein sequence ID" value="PKB28791.1"/>
    <property type="molecule type" value="Genomic_DNA"/>
</dbReference>
<dbReference type="Gene3D" id="3.40.50.720">
    <property type="entry name" value="NAD(P)-binding Rossmann-like Domain"/>
    <property type="match status" value="1"/>
</dbReference>
<dbReference type="Pfam" id="PF13561">
    <property type="entry name" value="adh_short_C2"/>
    <property type="match status" value="1"/>
</dbReference>
<keyword evidence="2" id="KW-0560">Oxidoreductase</keyword>
<dbReference type="GeneID" id="98054806"/>
<sequence>MDMLLNGRVVLVTGGSRGIGRAVVAGLAAEGARVAFCARDADGVAAAEQELRAAGAGEVAGTAVDVADGEALGRWVADSAERFGAVDAVVANVSALAIGPGEQNWRSSFEVDLLHTVRLVEAALPHLERSDAASVTAVSSVSGREIDFADGSYGVMKAALVHYVSGLAFDLAPKGIRANAVSPGNVYFPGGVWANVEQHDPALYAHAMGLNPTGRMGTPEETAYAVVSLVSPRASRISGTNLVVDGALTRGVQL</sequence>
<dbReference type="PRINTS" id="PR00081">
    <property type="entry name" value="GDHRDH"/>
</dbReference>
<name>A0AA44ZME3_PSEA5</name>
<dbReference type="PANTHER" id="PTHR43943:SF17">
    <property type="entry name" value="3-PHENYLPROPIONATE-DIHYDRODIOL_CINNAMIC ACID-DIHYDRODIOL DEHYDROGENASE"/>
    <property type="match status" value="1"/>
</dbReference>
<dbReference type="GO" id="GO:0016491">
    <property type="term" value="F:oxidoreductase activity"/>
    <property type="evidence" value="ECO:0007669"/>
    <property type="project" value="UniProtKB-KW"/>
</dbReference>
<comment type="similarity">
    <text evidence="1">Belongs to the short-chain dehydrogenases/reductases (SDR) family.</text>
</comment>
<dbReference type="Proteomes" id="UP000232453">
    <property type="component" value="Unassembled WGS sequence"/>
</dbReference>
<dbReference type="RefSeq" id="WP_073574493.1">
    <property type="nucleotide sequence ID" value="NZ_BAAAJZ010000011.1"/>
</dbReference>
<evidence type="ECO:0000313" key="3">
    <source>
        <dbReference type="EMBL" id="PKB28791.1"/>
    </source>
</evidence>
<evidence type="ECO:0000256" key="2">
    <source>
        <dbReference type="ARBA" id="ARBA00023002"/>
    </source>
</evidence>
<proteinExistence type="inferred from homology"/>
<organism evidence="3 4">
    <name type="scientific">Pseudonocardia alni</name>
    <name type="common">Amycolata alni</name>
    <dbReference type="NCBI Taxonomy" id="33907"/>
    <lineage>
        <taxon>Bacteria</taxon>
        <taxon>Bacillati</taxon>
        <taxon>Actinomycetota</taxon>
        <taxon>Actinomycetes</taxon>
        <taxon>Pseudonocardiales</taxon>
        <taxon>Pseudonocardiaceae</taxon>
        <taxon>Pseudonocardia</taxon>
    </lineage>
</organism>
<dbReference type="SUPFAM" id="SSF51735">
    <property type="entry name" value="NAD(P)-binding Rossmann-fold domains"/>
    <property type="match status" value="1"/>
</dbReference>
<dbReference type="AlphaFoldDB" id="A0AA44ZME3"/>